<dbReference type="EMBL" id="MU001976">
    <property type="protein sequence ID" value="KAF2792305.1"/>
    <property type="molecule type" value="Genomic_DNA"/>
</dbReference>
<evidence type="ECO:0000256" key="1">
    <source>
        <dbReference type="SAM" id="MobiDB-lite"/>
    </source>
</evidence>
<name>A0A6A6X8J7_9PLEO</name>
<feature type="compositionally biased region" description="Polar residues" evidence="1">
    <location>
        <begin position="84"/>
        <end position="94"/>
    </location>
</feature>
<feature type="compositionally biased region" description="Low complexity" evidence="1">
    <location>
        <begin position="1"/>
        <end position="10"/>
    </location>
</feature>
<sequence>MPLSSSSTTSATPRMPVTTVSRSSSSSKYRVTEYHDGKVLRIHESCRRSHVTSLAHSTSPTLSTSNPHGRPIGAYTSLLPMEMSSSNTHSTRGTRSGHALKDGEPRLTPHVTAAAHVSPRAKAVIFQSPMPIRSSRKDILPLFETSGIPTPPPTPKIERLPTPELEDLDKTLFCDCCVNVRSINYCASCGLGLHQF</sequence>
<proteinExistence type="predicted"/>
<organism evidence="2 3">
    <name type="scientific">Melanomma pulvis-pyrius CBS 109.77</name>
    <dbReference type="NCBI Taxonomy" id="1314802"/>
    <lineage>
        <taxon>Eukaryota</taxon>
        <taxon>Fungi</taxon>
        <taxon>Dikarya</taxon>
        <taxon>Ascomycota</taxon>
        <taxon>Pezizomycotina</taxon>
        <taxon>Dothideomycetes</taxon>
        <taxon>Pleosporomycetidae</taxon>
        <taxon>Pleosporales</taxon>
        <taxon>Melanommataceae</taxon>
        <taxon>Melanomma</taxon>
    </lineage>
</organism>
<evidence type="ECO:0000313" key="3">
    <source>
        <dbReference type="Proteomes" id="UP000799757"/>
    </source>
</evidence>
<keyword evidence="3" id="KW-1185">Reference proteome</keyword>
<dbReference type="Proteomes" id="UP000799757">
    <property type="component" value="Unassembled WGS sequence"/>
</dbReference>
<gene>
    <name evidence="2" type="ORF">K505DRAFT_55462</name>
</gene>
<reference evidence="2" key="1">
    <citation type="journal article" date="2020" name="Stud. Mycol.">
        <title>101 Dothideomycetes genomes: a test case for predicting lifestyles and emergence of pathogens.</title>
        <authorList>
            <person name="Haridas S."/>
            <person name="Albert R."/>
            <person name="Binder M."/>
            <person name="Bloem J."/>
            <person name="Labutti K."/>
            <person name="Salamov A."/>
            <person name="Andreopoulos B."/>
            <person name="Baker S."/>
            <person name="Barry K."/>
            <person name="Bills G."/>
            <person name="Bluhm B."/>
            <person name="Cannon C."/>
            <person name="Castanera R."/>
            <person name="Culley D."/>
            <person name="Daum C."/>
            <person name="Ezra D."/>
            <person name="Gonzalez J."/>
            <person name="Henrissat B."/>
            <person name="Kuo A."/>
            <person name="Liang C."/>
            <person name="Lipzen A."/>
            <person name="Lutzoni F."/>
            <person name="Magnuson J."/>
            <person name="Mondo S."/>
            <person name="Nolan M."/>
            <person name="Ohm R."/>
            <person name="Pangilinan J."/>
            <person name="Park H.-J."/>
            <person name="Ramirez L."/>
            <person name="Alfaro M."/>
            <person name="Sun H."/>
            <person name="Tritt A."/>
            <person name="Yoshinaga Y."/>
            <person name="Zwiers L.-H."/>
            <person name="Turgeon B."/>
            <person name="Goodwin S."/>
            <person name="Spatafora J."/>
            <person name="Crous P."/>
            <person name="Grigoriev I."/>
        </authorList>
    </citation>
    <scope>NUCLEOTIDE SEQUENCE</scope>
    <source>
        <strain evidence="2">CBS 109.77</strain>
    </source>
</reference>
<protein>
    <submittedName>
        <fullName evidence="2">Uncharacterized protein</fullName>
    </submittedName>
</protein>
<evidence type="ECO:0000313" key="2">
    <source>
        <dbReference type="EMBL" id="KAF2792305.1"/>
    </source>
</evidence>
<dbReference type="AlphaFoldDB" id="A0A6A6X8J7"/>
<dbReference type="OrthoDB" id="3788377at2759"/>
<accession>A0A6A6X8J7</accession>
<feature type="region of interest" description="Disordered" evidence="1">
    <location>
        <begin position="84"/>
        <end position="105"/>
    </location>
</feature>
<feature type="region of interest" description="Disordered" evidence="1">
    <location>
        <begin position="1"/>
        <end position="29"/>
    </location>
</feature>